<evidence type="ECO:0000313" key="2">
    <source>
        <dbReference type="EMBL" id="CCH60998.1"/>
    </source>
</evidence>
<evidence type="ECO:0000313" key="3">
    <source>
        <dbReference type="Proteomes" id="UP000002866"/>
    </source>
</evidence>
<dbReference type="FunCoup" id="I2H3P6">
    <property type="interactions" value="65"/>
</dbReference>
<dbReference type="AlphaFoldDB" id="I2H3P6"/>
<organism evidence="2 3">
    <name type="scientific">Henningerozyma blattae (strain ATCC 34711 / CBS 6284 / DSM 70876 / NBRC 10599 / NRRL Y-10934 / UCD 77-7)</name>
    <name type="common">Yeast</name>
    <name type="synonym">Tetrapisispora blattae</name>
    <dbReference type="NCBI Taxonomy" id="1071380"/>
    <lineage>
        <taxon>Eukaryota</taxon>
        <taxon>Fungi</taxon>
        <taxon>Dikarya</taxon>
        <taxon>Ascomycota</taxon>
        <taxon>Saccharomycotina</taxon>
        <taxon>Saccharomycetes</taxon>
        <taxon>Saccharomycetales</taxon>
        <taxon>Saccharomycetaceae</taxon>
        <taxon>Henningerozyma</taxon>
    </lineage>
</organism>
<accession>I2H3P6</accession>
<dbReference type="OMA" id="DARMYST"/>
<protein>
    <submittedName>
        <fullName evidence="2">Uncharacterized protein</fullName>
    </submittedName>
</protein>
<feature type="compositionally biased region" description="Low complexity" evidence="1">
    <location>
        <begin position="265"/>
        <end position="278"/>
    </location>
</feature>
<feature type="compositionally biased region" description="Polar residues" evidence="1">
    <location>
        <begin position="199"/>
        <end position="212"/>
    </location>
</feature>
<sequence>MDPVSKTTQSLVGLSIRDIDDKSSPKLEDEELILTSNPSSKNLLHKIHSPLNNNSKEVKDEFEFFDNNQSDNPKQQHSYTNLDDLNKTGALLSDEINLNPDGDIPGEINSVLFEKIEGEEEDYKLNNFQKQGIKDDRDEKIANAKKLEIEKLKFLEEQKLKNKDLLSSSTSLLEITKSNSNSATNLVTTTDPIDDSGYASPQRSNNQSLRSNLDSKNEAVRNSFGELIVNQSHKPHLARGDSYQSITNENESETDDQRHGRSSFRSSSTDYLRSLSRSLSRDPKKKSVSGGSNPIANTFKNISSHSITNSIDDITFDNNNDTSYPDEESSRYTNNYTISQNDLQTAASSTNLTLNNQPLVEEEEEIGGVLKDNDEKKMRKK</sequence>
<feature type="region of interest" description="Disordered" evidence="1">
    <location>
        <begin position="248"/>
        <end position="330"/>
    </location>
</feature>
<feature type="compositionally biased region" description="Low complexity" evidence="1">
    <location>
        <begin position="306"/>
        <end position="323"/>
    </location>
</feature>
<dbReference type="RefSeq" id="XP_004180517.1">
    <property type="nucleotide sequence ID" value="XM_004180469.1"/>
</dbReference>
<dbReference type="Proteomes" id="UP000002866">
    <property type="component" value="Chromosome 4"/>
</dbReference>
<feature type="region of interest" description="Disordered" evidence="1">
    <location>
        <begin position="183"/>
        <end position="216"/>
    </location>
</feature>
<evidence type="ECO:0000256" key="1">
    <source>
        <dbReference type="SAM" id="MobiDB-lite"/>
    </source>
</evidence>
<dbReference type="InParanoid" id="I2H3P6"/>
<dbReference type="eggNOG" id="ENOG502S0IJ">
    <property type="taxonomic scope" value="Eukaryota"/>
</dbReference>
<gene>
    <name evidence="2" type="primary">TBLA0D05040</name>
    <name evidence="2" type="ORF">TBLA_0D05040</name>
</gene>
<dbReference type="KEGG" id="tbl:TBLA_0D05040"/>
<proteinExistence type="predicted"/>
<keyword evidence="3" id="KW-1185">Reference proteome</keyword>
<name>I2H3P6_HENB6</name>
<feature type="compositionally biased region" description="Polar residues" evidence="1">
    <location>
        <begin position="289"/>
        <end position="305"/>
    </location>
</feature>
<dbReference type="HOGENOM" id="CLU_060982_0_0_1"/>
<reference evidence="2 3" key="1">
    <citation type="journal article" date="2011" name="Proc. Natl. Acad. Sci. U.S.A.">
        <title>Evolutionary erosion of yeast sex chromosomes by mating-type switching accidents.</title>
        <authorList>
            <person name="Gordon J.L."/>
            <person name="Armisen D."/>
            <person name="Proux-Wera E."/>
            <person name="Oheigeartaigh S.S."/>
            <person name="Byrne K.P."/>
            <person name="Wolfe K.H."/>
        </authorList>
    </citation>
    <scope>NUCLEOTIDE SEQUENCE [LARGE SCALE GENOMIC DNA]</scope>
    <source>
        <strain evidence="3">ATCC 34711 / CBS 6284 / DSM 70876 / NBRC 10599 / NRRL Y-10934 / UCD 77-7</strain>
    </source>
</reference>
<dbReference type="GeneID" id="14496034"/>
<dbReference type="EMBL" id="HE806319">
    <property type="protein sequence ID" value="CCH60998.1"/>
    <property type="molecule type" value="Genomic_DNA"/>
</dbReference>
<feature type="region of interest" description="Disordered" evidence="1">
    <location>
        <begin position="356"/>
        <end position="381"/>
    </location>
</feature>
<dbReference type="OrthoDB" id="4068767at2759"/>
<feature type="compositionally biased region" description="Basic and acidic residues" evidence="1">
    <location>
        <begin position="371"/>
        <end position="381"/>
    </location>
</feature>